<evidence type="ECO:0000256" key="7">
    <source>
        <dbReference type="SAM" id="Phobius"/>
    </source>
</evidence>
<organism evidence="11 12">
    <name type="scientific">alpha proteobacterium IMCC14465</name>
    <dbReference type="NCBI Taxonomy" id="1220535"/>
    <lineage>
        <taxon>Bacteria</taxon>
        <taxon>Pseudomonadati</taxon>
        <taxon>Pseudomonadota</taxon>
        <taxon>Alphaproteobacteria</taxon>
        <taxon>PS1 clade</taxon>
    </lineage>
</organism>
<dbReference type="InterPro" id="IPR023408">
    <property type="entry name" value="MscS_beta-dom_sf"/>
</dbReference>
<dbReference type="eggNOG" id="COG0668">
    <property type="taxonomic scope" value="Bacteria"/>
</dbReference>
<keyword evidence="6 7" id="KW-0472">Membrane</keyword>
<keyword evidence="5 7" id="KW-1133">Transmembrane helix</keyword>
<evidence type="ECO:0008006" key="13">
    <source>
        <dbReference type="Google" id="ProtNLM"/>
    </source>
</evidence>
<evidence type="ECO:0000313" key="12">
    <source>
        <dbReference type="Proteomes" id="UP000004836"/>
    </source>
</evidence>
<evidence type="ECO:0000313" key="11">
    <source>
        <dbReference type="EMBL" id="EJW22052.1"/>
    </source>
</evidence>
<dbReference type="Gene3D" id="2.30.30.60">
    <property type="match status" value="1"/>
</dbReference>
<reference evidence="11 12" key="1">
    <citation type="journal article" date="2012" name="J. Bacteriol.">
        <title>Genome Sequence of Strain IMCC14465, Isolated from the East Sea, Belonging to the PS1 Clade of Alphaproteobacteria.</title>
        <authorList>
            <person name="Yang S.J."/>
            <person name="Kang I."/>
            <person name="Cho J.C."/>
        </authorList>
    </citation>
    <scope>NUCLEOTIDE SEQUENCE [LARGE SCALE GENOMIC DNA]</scope>
    <source>
        <strain evidence="11 12">IMCC14465</strain>
    </source>
</reference>
<feature type="transmembrane region" description="Helical" evidence="7">
    <location>
        <begin position="105"/>
        <end position="127"/>
    </location>
</feature>
<proteinExistence type="inferred from homology"/>
<dbReference type="Gene3D" id="1.10.287.1260">
    <property type="match status" value="1"/>
</dbReference>
<evidence type="ECO:0000259" key="8">
    <source>
        <dbReference type="Pfam" id="PF00924"/>
    </source>
</evidence>
<dbReference type="SUPFAM" id="SSF82861">
    <property type="entry name" value="Mechanosensitive channel protein MscS (YggB), transmembrane region"/>
    <property type="match status" value="1"/>
</dbReference>
<evidence type="ECO:0000256" key="6">
    <source>
        <dbReference type="ARBA" id="ARBA00023136"/>
    </source>
</evidence>
<dbReference type="Gene3D" id="3.30.70.100">
    <property type="match status" value="1"/>
</dbReference>
<dbReference type="PATRIC" id="fig|1220535.3.peg.442"/>
<feature type="transmembrane region" description="Helical" evidence="7">
    <location>
        <begin position="139"/>
        <end position="157"/>
    </location>
</feature>
<evidence type="ECO:0000256" key="4">
    <source>
        <dbReference type="ARBA" id="ARBA00022692"/>
    </source>
</evidence>
<dbReference type="STRING" id="1220535.IMCC14465_04460"/>
<evidence type="ECO:0000256" key="3">
    <source>
        <dbReference type="ARBA" id="ARBA00022475"/>
    </source>
</evidence>
<dbReference type="PANTHER" id="PTHR30566:SF5">
    <property type="entry name" value="MECHANOSENSITIVE ION CHANNEL PROTEIN 1, MITOCHONDRIAL-RELATED"/>
    <property type="match status" value="1"/>
</dbReference>
<feature type="transmembrane region" description="Helical" evidence="7">
    <location>
        <begin position="75"/>
        <end position="93"/>
    </location>
</feature>
<dbReference type="GO" id="GO:0005886">
    <property type="term" value="C:plasma membrane"/>
    <property type="evidence" value="ECO:0007669"/>
    <property type="project" value="UniProtKB-SubCell"/>
</dbReference>
<comment type="subcellular location">
    <subcellularLocation>
        <location evidence="1">Cell membrane</location>
        <topology evidence="1">Multi-pass membrane protein</topology>
    </subcellularLocation>
</comment>
<dbReference type="InterPro" id="IPR011014">
    <property type="entry name" value="MscS_channel_TM-2"/>
</dbReference>
<dbReference type="Proteomes" id="UP000004836">
    <property type="component" value="Unassembled WGS sequence"/>
</dbReference>
<dbReference type="SUPFAM" id="SSF82689">
    <property type="entry name" value="Mechanosensitive channel protein MscS (YggB), C-terminal domain"/>
    <property type="match status" value="1"/>
</dbReference>
<evidence type="ECO:0000259" key="9">
    <source>
        <dbReference type="Pfam" id="PF21082"/>
    </source>
</evidence>
<comment type="similarity">
    <text evidence="2">Belongs to the MscS (TC 1.A.23) family.</text>
</comment>
<name>J9DYI6_9PROT</name>
<feature type="domain" description="Mechanosensitive ion channel MscS C-terminal" evidence="9">
    <location>
        <begin position="264"/>
        <end position="348"/>
    </location>
</feature>
<dbReference type="Pfam" id="PF21088">
    <property type="entry name" value="MS_channel_1st"/>
    <property type="match status" value="1"/>
</dbReference>
<comment type="caution">
    <text evidence="11">The sequence shown here is derived from an EMBL/GenBank/DDBJ whole genome shotgun (WGS) entry which is preliminary data.</text>
</comment>
<keyword evidence="4 7" id="KW-0812">Transmembrane</keyword>
<accession>J9DYI6</accession>
<dbReference type="InterPro" id="IPR049142">
    <property type="entry name" value="MS_channel_1st"/>
</dbReference>
<feature type="transmembrane region" description="Helical" evidence="7">
    <location>
        <begin position="163"/>
        <end position="183"/>
    </location>
</feature>
<dbReference type="Pfam" id="PF00924">
    <property type="entry name" value="MS_channel_2nd"/>
    <property type="match status" value="1"/>
</dbReference>
<dbReference type="InterPro" id="IPR010920">
    <property type="entry name" value="LSM_dom_sf"/>
</dbReference>
<feature type="domain" description="Mechanosensitive ion channel transmembrane helices 2/3" evidence="10">
    <location>
        <begin position="148"/>
        <end position="186"/>
    </location>
</feature>
<keyword evidence="12" id="KW-1185">Reference proteome</keyword>
<evidence type="ECO:0000256" key="5">
    <source>
        <dbReference type="ARBA" id="ARBA00022989"/>
    </source>
</evidence>
<dbReference type="InterPro" id="IPR006685">
    <property type="entry name" value="MscS_channel_2nd"/>
</dbReference>
<feature type="transmembrane region" description="Helical" evidence="7">
    <location>
        <begin position="27"/>
        <end position="44"/>
    </location>
</feature>
<protein>
    <recommendedName>
        <fullName evidence="13">Mechanosensitive ion channel protein MscS</fullName>
    </recommendedName>
</protein>
<keyword evidence="3" id="KW-1003">Cell membrane</keyword>
<dbReference type="OrthoDB" id="9814206at2"/>
<dbReference type="GO" id="GO:0008381">
    <property type="term" value="F:mechanosensitive monoatomic ion channel activity"/>
    <property type="evidence" value="ECO:0007669"/>
    <property type="project" value="UniProtKB-ARBA"/>
</dbReference>
<evidence type="ECO:0000256" key="2">
    <source>
        <dbReference type="ARBA" id="ARBA00008017"/>
    </source>
</evidence>
<evidence type="ECO:0000259" key="10">
    <source>
        <dbReference type="Pfam" id="PF21088"/>
    </source>
</evidence>
<sequence length="382" mass="43005">MDTILNFSELILEVWRTSGFGIGMEKMLSAFMIFLFFAVLRGLFSRFVLQRISRLAAATQTQIDDMLIVALERPLKFFFLVIGIFFAVEYLQLSGMPAIISEKILTSFVAVGLFWFIYAAVTPLSYTLNNLENILSKEIVNWLVTVARWGVILTGMATVLQIWGIQIAPIIAGFGLFGVAVALGAQDLFKNLLGGISILVERRFAIDDWIEVDGVVSGTIEQIGFRSTRVRRFDLVPVIVPNNMFADHALVNYSQMTHRRIYWKVGLEYRTTSSQLRQVRDEILTWLKDDDAFLSGPTPPCFVYVDSFNDSSIDLIVYCFTIDTNWEAWLGHKERLAIAIKEIVENAGTAFAFPSVSIYQEVQTPEMAPMQAPGSSGDKEEI</sequence>
<dbReference type="SUPFAM" id="SSF50182">
    <property type="entry name" value="Sm-like ribonucleoproteins"/>
    <property type="match status" value="1"/>
</dbReference>
<gene>
    <name evidence="11" type="ORF">IMCC14465_04460</name>
</gene>
<evidence type="ECO:0000256" key="1">
    <source>
        <dbReference type="ARBA" id="ARBA00004651"/>
    </source>
</evidence>
<dbReference type="EMBL" id="ALYF01000002">
    <property type="protein sequence ID" value="EJW22052.1"/>
    <property type="molecule type" value="Genomic_DNA"/>
</dbReference>
<feature type="domain" description="Mechanosensitive ion channel MscS" evidence="8">
    <location>
        <begin position="187"/>
        <end position="254"/>
    </location>
</feature>
<dbReference type="Pfam" id="PF21082">
    <property type="entry name" value="MS_channel_3rd"/>
    <property type="match status" value="1"/>
</dbReference>
<dbReference type="AlphaFoldDB" id="J9DYI6"/>
<dbReference type="PANTHER" id="PTHR30566">
    <property type="entry name" value="YNAI-RELATED MECHANOSENSITIVE ION CHANNEL"/>
    <property type="match status" value="1"/>
</dbReference>
<dbReference type="InterPro" id="IPR049278">
    <property type="entry name" value="MS_channel_C"/>
</dbReference>
<dbReference type="InterPro" id="IPR011066">
    <property type="entry name" value="MscS_channel_C_sf"/>
</dbReference>